<accession>A0A1M6UAX6</accession>
<evidence type="ECO:0000313" key="2">
    <source>
        <dbReference type="Proteomes" id="UP000184498"/>
    </source>
</evidence>
<protein>
    <submittedName>
        <fullName evidence="1">Uncharacterized protein</fullName>
    </submittedName>
</protein>
<organism evidence="1 2">
    <name type="scientific">Epilithonimonas mollis</name>
    <dbReference type="NCBI Taxonomy" id="216903"/>
    <lineage>
        <taxon>Bacteria</taxon>
        <taxon>Pseudomonadati</taxon>
        <taxon>Bacteroidota</taxon>
        <taxon>Flavobacteriia</taxon>
        <taxon>Flavobacteriales</taxon>
        <taxon>Weeksellaceae</taxon>
        <taxon>Chryseobacterium group</taxon>
        <taxon>Epilithonimonas</taxon>
    </lineage>
</organism>
<reference evidence="2" key="1">
    <citation type="submission" date="2016-11" db="EMBL/GenBank/DDBJ databases">
        <authorList>
            <person name="Varghese N."/>
            <person name="Submissions S."/>
        </authorList>
    </citation>
    <scope>NUCLEOTIDE SEQUENCE [LARGE SCALE GENOMIC DNA]</scope>
    <source>
        <strain evidence="2">DSM 18016</strain>
    </source>
</reference>
<evidence type="ECO:0000313" key="1">
    <source>
        <dbReference type="EMBL" id="SHK66392.1"/>
    </source>
</evidence>
<dbReference type="AlphaFoldDB" id="A0A1M6UAX6"/>
<sequence length="56" mass="6594">MDSFDNKIPSSGYVQTVRKNIVKKSLIQKVERRSPLVSEDAQRDILRLWKICIKVY</sequence>
<gene>
    <name evidence="1" type="ORF">SAMN05444371_3255</name>
</gene>
<dbReference type="Proteomes" id="UP000184498">
    <property type="component" value="Unassembled WGS sequence"/>
</dbReference>
<keyword evidence="2" id="KW-1185">Reference proteome</keyword>
<proteinExistence type="predicted"/>
<dbReference type="EMBL" id="FRAM01000004">
    <property type="protein sequence ID" value="SHK66392.1"/>
    <property type="molecule type" value="Genomic_DNA"/>
</dbReference>
<name>A0A1M6UAX6_9FLAO</name>